<dbReference type="Pfam" id="PF05158">
    <property type="entry name" value="RNA_pol_Rpc34"/>
    <property type="match status" value="2"/>
</dbReference>
<dbReference type="GO" id="GO:0006383">
    <property type="term" value="P:transcription by RNA polymerase III"/>
    <property type="evidence" value="ECO:0007669"/>
    <property type="project" value="InterPro"/>
</dbReference>
<dbReference type="InterPro" id="IPR016049">
    <property type="entry name" value="RNA_pol_Rpc34-like"/>
</dbReference>
<keyword evidence="3" id="KW-0240">DNA-directed RNA polymerase</keyword>
<dbReference type="InterPro" id="IPR036390">
    <property type="entry name" value="WH_DNA-bd_sf"/>
</dbReference>
<dbReference type="WBParaSite" id="OFLC_0001503201-mRNA-1">
    <property type="protein sequence ID" value="OFLC_0001503201-mRNA-1"/>
    <property type="gene ID" value="OFLC_0001503201"/>
</dbReference>
<dbReference type="InterPro" id="IPR036388">
    <property type="entry name" value="WH-like_DNA-bd_sf"/>
</dbReference>
<keyword evidence="7" id="KW-1185">Reference proteome</keyword>
<evidence type="ECO:0000256" key="2">
    <source>
        <dbReference type="ARBA" id="ARBA00011038"/>
    </source>
</evidence>
<comment type="similarity">
    <text evidence="2">Belongs to the eukaryotic RPC34/RPC39 RNA polymerase subunit family.</text>
</comment>
<reference evidence="6 7" key="2">
    <citation type="submission" date="2018-11" db="EMBL/GenBank/DDBJ databases">
        <authorList>
            <consortium name="Pathogen Informatics"/>
        </authorList>
    </citation>
    <scope>NUCLEOTIDE SEQUENCE [LARGE SCALE GENOMIC DNA]</scope>
</reference>
<reference evidence="8" key="1">
    <citation type="submission" date="2016-06" db="UniProtKB">
        <authorList>
            <consortium name="WormBaseParasite"/>
        </authorList>
    </citation>
    <scope>IDENTIFICATION</scope>
</reference>
<evidence type="ECO:0000313" key="7">
    <source>
        <dbReference type="Proteomes" id="UP000267606"/>
    </source>
</evidence>
<accession>A0A183I5K9</accession>
<protein>
    <submittedName>
        <fullName evidence="8">DNA-directed RNA polymerase III subunit RPC6</fullName>
    </submittedName>
</protein>
<keyword evidence="4" id="KW-0804">Transcription</keyword>
<evidence type="ECO:0000313" key="8">
    <source>
        <dbReference type="WBParaSite" id="OFLC_0001503201-mRNA-1"/>
    </source>
</evidence>
<dbReference type="Gene3D" id="1.10.10.10">
    <property type="entry name" value="Winged helix-like DNA-binding domain superfamily/Winged helix DNA-binding domain"/>
    <property type="match status" value="2"/>
</dbReference>
<proteinExistence type="inferred from homology"/>
<dbReference type="GO" id="GO:0005654">
    <property type="term" value="C:nucleoplasm"/>
    <property type="evidence" value="ECO:0007669"/>
    <property type="project" value="UniProtKB-ARBA"/>
</dbReference>
<evidence type="ECO:0000256" key="4">
    <source>
        <dbReference type="ARBA" id="ARBA00023163"/>
    </source>
</evidence>
<dbReference type="AlphaFoldDB" id="A0A183I5K9"/>
<gene>
    <name evidence="6" type="ORF">OFLC_LOCUS15021</name>
</gene>
<evidence type="ECO:0000256" key="5">
    <source>
        <dbReference type="ARBA" id="ARBA00023242"/>
    </source>
</evidence>
<dbReference type="GO" id="GO:0005666">
    <property type="term" value="C:RNA polymerase III complex"/>
    <property type="evidence" value="ECO:0007669"/>
    <property type="project" value="InterPro"/>
</dbReference>
<dbReference type="SUPFAM" id="SSF46785">
    <property type="entry name" value="Winged helix' DNA-binding domain"/>
    <property type="match status" value="2"/>
</dbReference>
<comment type="subcellular location">
    <subcellularLocation>
        <location evidence="1">Nucleus</location>
    </subcellularLocation>
</comment>
<dbReference type="GO" id="GO:0005737">
    <property type="term" value="C:cytoplasm"/>
    <property type="evidence" value="ECO:0007669"/>
    <property type="project" value="UniProtKB-ARBA"/>
</dbReference>
<keyword evidence="5" id="KW-0539">Nucleus</keyword>
<dbReference type="PANTHER" id="PTHR12780">
    <property type="entry name" value="RNA POLYMERASE III DNA DIRECTED , 39KD SUBUNIT-RELATED"/>
    <property type="match status" value="1"/>
</dbReference>
<dbReference type="STRING" id="387005.A0A183I5K9"/>
<sequence>MVKEEEEACTTQAEVLAILANMEDGLSNEDLMKQTAGMDVKARGEAVNALLSSGKIEMLPGQTPGAFILRLRKGTQIADATHEEQLIYSLIEESGKKGIWIRDIRDRTGLSQTQMRKVLKVLEQRKLVKSIKAVGTTKKCYILYDVVADESLTAAREFAFVRSTEVAQFIREKGVCRVQLNVTDIESILSVALLDGFIERRADGMYRALMTKVTRCAPSLCPCIHCPVVADCKPGHVISPQNCEYFANWLGW</sequence>
<dbReference type="Proteomes" id="UP000267606">
    <property type="component" value="Unassembled WGS sequence"/>
</dbReference>
<dbReference type="FunFam" id="1.10.10.10:FF:000116">
    <property type="entry name" value="DNA-directed RNA polymerase III subunit RPC6"/>
    <property type="match status" value="1"/>
</dbReference>
<dbReference type="EMBL" id="UZAJ01041495">
    <property type="protein sequence ID" value="VDP20041.1"/>
    <property type="molecule type" value="Genomic_DNA"/>
</dbReference>
<name>A0A183I5K9_9BILA</name>
<evidence type="ECO:0000313" key="6">
    <source>
        <dbReference type="EMBL" id="VDP20041.1"/>
    </source>
</evidence>
<evidence type="ECO:0000256" key="1">
    <source>
        <dbReference type="ARBA" id="ARBA00004123"/>
    </source>
</evidence>
<organism evidence="8">
    <name type="scientific">Onchocerca flexuosa</name>
    <dbReference type="NCBI Taxonomy" id="387005"/>
    <lineage>
        <taxon>Eukaryota</taxon>
        <taxon>Metazoa</taxon>
        <taxon>Ecdysozoa</taxon>
        <taxon>Nematoda</taxon>
        <taxon>Chromadorea</taxon>
        <taxon>Rhabditida</taxon>
        <taxon>Spirurina</taxon>
        <taxon>Spiruromorpha</taxon>
        <taxon>Filarioidea</taxon>
        <taxon>Onchocercidae</taxon>
        <taxon>Onchocerca</taxon>
    </lineage>
</organism>
<evidence type="ECO:0000256" key="3">
    <source>
        <dbReference type="ARBA" id="ARBA00022478"/>
    </source>
</evidence>
<dbReference type="InterPro" id="IPR007832">
    <property type="entry name" value="RNA_pol_Rpc34"/>
</dbReference>